<dbReference type="EMBL" id="FJ999891">
    <property type="protein sequence ID" value="ACU64925.1"/>
    <property type="molecule type" value="Genomic_DNA"/>
</dbReference>
<dbReference type="AlphaFoldDB" id="C7T6I9"/>
<proteinExistence type="predicted"/>
<name>C7T6I9_9BACT</name>
<evidence type="ECO:0000313" key="1">
    <source>
        <dbReference type="EMBL" id="ACU64925.1"/>
    </source>
</evidence>
<accession>C7T6I9</accession>
<organism evidence="1">
    <name type="scientific">uncultured Ureaplasma sp</name>
    <dbReference type="NCBI Taxonomy" id="293430"/>
    <lineage>
        <taxon>Bacteria</taxon>
        <taxon>Bacillati</taxon>
        <taxon>Mycoplasmatota</taxon>
        <taxon>Mycoplasmoidales</taxon>
        <taxon>Mycoplasmoidaceae</taxon>
        <taxon>Ureaplasma</taxon>
        <taxon>environmental samples</taxon>
    </lineage>
</organism>
<reference evidence="1" key="1">
    <citation type="submission" date="2009-04" db="EMBL/GenBank/DDBJ databases">
        <title>Molecular microbiological characterization of pre-term neonates at risk of bronchopulmonary dysplasia.</title>
        <authorList>
            <person name="Payne M.S."/>
            <person name="Goss K.C.W."/>
            <person name="Connett G.J."/>
            <person name="Kollamparambil T."/>
            <person name="Legg J.P."/>
            <person name="Thwaites R."/>
            <person name="Ashton M."/>
            <person name="Puddy V."/>
            <person name="Bruce K.D."/>
        </authorList>
    </citation>
    <scope>NUCLEOTIDE SEQUENCE</scope>
</reference>
<feature type="non-terminal residue" evidence="1">
    <location>
        <position position="83"/>
    </location>
</feature>
<sequence>MKLLNNKKFWATTLGVTSVGVGIVAIPASCSNSTATSPLSTQFANSPHRKSFYPVSQIENFIHLSNDDQKTFIIIEFNAPLTS</sequence>
<protein>
    <submittedName>
        <fullName evidence="1">Multiple banded antigen</fullName>
    </submittedName>
</protein>